<dbReference type="Proteomes" id="UP001487740">
    <property type="component" value="Unassembled WGS sequence"/>
</dbReference>
<evidence type="ECO:0000313" key="2">
    <source>
        <dbReference type="Proteomes" id="UP001487740"/>
    </source>
</evidence>
<protein>
    <submittedName>
        <fullName evidence="1">Uncharacterized protein</fullName>
    </submittedName>
</protein>
<accession>A0AAW0TVC6</accession>
<reference evidence="1 2" key="1">
    <citation type="submission" date="2023-03" db="EMBL/GenBank/DDBJ databases">
        <title>High-quality genome of Scylla paramamosain provides insights in environmental adaptation.</title>
        <authorList>
            <person name="Zhang L."/>
        </authorList>
    </citation>
    <scope>NUCLEOTIDE SEQUENCE [LARGE SCALE GENOMIC DNA]</scope>
    <source>
        <strain evidence="1">LZ_2023a</strain>
        <tissue evidence="1">Muscle</tissue>
    </source>
</reference>
<organism evidence="1 2">
    <name type="scientific">Scylla paramamosain</name>
    <name type="common">Mud crab</name>
    <dbReference type="NCBI Taxonomy" id="85552"/>
    <lineage>
        <taxon>Eukaryota</taxon>
        <taxon>Metazoa</taxon>
        <taxon>Ecdysozoa</taxon>
        <taxon>Arthropoda</taxon>
        <taxon>Crustacea</taxon>
        <taxon>Multicrustacea</taxon>
        <taxon>Malacostraca</taxon>
        <taxon>Eumalacostraca</taxon>
        <taxon>Eucarida</taxon>
        <taxon>Decapoda</taxon>
        <taxon>Pleocyemata</taxon>
        <taxon>Brachyura</taxon>
        <taxon>Eubrachyura</taxon>
        <taxon>Portunoidea</taxon>
        <taxon>Portunidae</taxon>
        <taxon>Portuninae</taxon>
        <taxon>Scylla</taxon>
    </lineage>
</organism>
<evidence type="ECO:0000313" key="1">
    <source>
        <dbReference type="EMBL" id="KAK8391645.1"/>
    </source>
</evidence>
<proteinExistence type="predicted"/>
<comment type="caution">
    <text evidence="1">The sequence shown here is derived from an EMBL/GenBank/DDBJ whole genome shotgun (WGS) entry which is preliminary data.</text>
</comment>
<dbReference type="EMBL" id="JARAKH010000024">
    <property type="protein sequence ID" value="KAK8391645.1"/>
    <property type="molecule type" value="Genomic_DNA"/>
</dbReference>
<sequence length="161" mass="16845">MGGVEGRRAPGYVLRLDADVIFSSDTAYSTSILTRPAAAAAASRVTPPRAAPPATPRPLLRRLCCDNCGRCLKSEVGGPAAGARQVFDPGGGGLNLPPLPLPPSPLSSFPPSDFSIVALPLVVPPLHLLRICVTYSPLWCGYTLRLSAMKWHVGVLTCCGV</sequence>
<name>A0AAW0TVC6_SCYPA</name>
<dbReference type="AlphaFoldDB" id="A0AAW0TVC6"/>
<keyword evidence="2" id="KW-1185">Reference proteome</keyword>
<gene>
    <name evidence="1" type="ORF">O3P69_017287</name>
</gene>